<dbReference type="OrthoDB" id="7360866at2"/>
<dbReference type="Proteomes" id="UP000243859">
    <property type="component" value="Unassembled WGS sequence"/>
</dbReference>
<protein>
    <recommendedName>
        <fullName evidence="1">DUF6362 domain-containing protein</fullName>
    </recommendedName>
</protein>
<proteinExistence type="predicted"/>
<evidence type="ECO:0000313" key="3">
    <source>
        <dbReference type="Proteomes" id="UP000243859"/>
    </source>
</evidence>
<reference evidence="2 3" key="1">
    <citation type="submission" date="2018-04" db="EMBL/GenBank/DDBJ databases">
        <title>Genomic Encyclopedia of Archaeal and Bacterial Type Strains, Phase II (KMG-II): from individual species to whole genera.</title>
        <authorList>
            <person name="Goeker M."/>
        </authorList>
    </citation>
    <scope>NUCLEOTIDE SEQUENCE [LARGE SCALE GENOMIC DNA]</scope>
    <source>
        <strain evidence="2 3">DSM 18064</strain>
    </source>
</reference>
<sequence>MTDWTTAQLQDRLELAADVFAQMPAVKPQGYFNAWPEYFHSFADQVGQEPQMRRPRPSPRQITEAEEAMLWLRWLEKDDARLVWLRANRTPWKPICWELGISRATANRRWQYGIAVIVWRLNGKRVPRNRSMAHVVDGAPGGARQQ</sequence>
<feature type="domain" description="DUF6362" evidence="1">
    <location>
        <begin position="22"/>
        <end position="117"/>
    </location>
</feature>
<organism evidence="2 3">
    <name type="scientific">Rhodovulum imhoffii</name>
    <dbReference type="NCBI Taxonomy" id="365340"/>
    <lineage>
        <taxon>Bacteria</taxon>
        <taxon>Pseudomonadati</taxon>
        <taxon>Pseudomonadota</taxon>
        <taxon>Alphaproteobacteria</taxon>
        <taxon>Rhodobacterales</taxon>
        <taxon>Paracoccaceae</taxon>
        <taxon>Rhodovulum</taxon>
    </lineage>
</organism>
<keyword evidence="3" id="KW-1185">Reference proteome</keyword>
<comment type="caution">
    <text evidence="2">The sequence shown here is derived from an EMBL/GenBank/DDBJ whole genome shotgun (WGS) entry which is preliminary data.</text>
</comment>
<evidence type="ECO:0000259" key="1">
    <source>
        <dbReference type="Pfam" id="PF19889"/>
    </source>
</evidence>
<accession>A0A2T5BQ76</accession>
<dbReference type="InterPro" id="IPR045942">
    <property type="entry name" value="DUF6362"/>
</dbReference>
<dbReference type="AlphaFoldDB" id="A0A2T5BQ76"/>
<dbReference type="RefSeq" id="WP_107893114.1">
    <property type="nucleotide sequence ID" value="NZ_NHSI01000003.1"/>
</dbReference>
<evidence type="ECO:0000313" key="2">
    <source>
        <dbReference type="EMBL" id="PTN01252.1"/>
    </source>
</evidence>
<name>A0A2T5BQ76_9RHOB</name>
<dbReference type="EMBL" id="QAAA01000015">
    <property type="protein sequence ID" value="PTN01252.1"/>
    <property type="molecule type" value="Genomic_DNA"/>
</dbReference>
<gene>
    <name evidence="2" type="ORF">C8N32_11542</name>
</gene>
<dbReference type="Pfam" id="PF19889">
    <property type="entry name" value="DUF6362"/>
    <property type="match status" value="1"/>
</dbReference>